<gene>
    <name evidence="1" type="ORF">HDF14_002474</name>
</gene>
<dbReference type="Pfam" id="PF01126">
    <property type="entry name" value="Heme_oxygenase"/>
    <property type="match status" value="1"/>
</dbReference>
<dbReference type="AlphaFoldDB" id="A0A9X0QEL6"/>
<accession>A0A9X0QEL6</accession>
<dbReference type="RefSeq" id="WP_183976805.1">
    <property type="nucleotide sequence ID" value="NZ_JACHEB010000005.1"/>
</dbReference>
<keyword evidence="2" id="KW-1185">Reference proteome</keyword>
<proteinExistence type="predicted"/>
<dbReference type="Gene3D" id="1.20.910.10">
    <property type="entry name" value="Heme oxygenase-like"/>
    <property type="match status" value="1"/>
</dbReference>
<dbReference type="InterPro" id="IPR016053">
    <property type="entry name" value="Haem_Oase-like"/>
</dbReference>
<evidence type="ECO:0000313" key="1">
    <source>
        <dbReference type="EMBL" id="MBB5328858.1"/>
    </source>
</evidence>
<organism evidence="1 2">
    <name type="scientific">Tunturiibacter gelidiferens</name>
    <dbReference type="NCBI Taxonomy" id="3069689"/>
    <lineage>
        <taxon>Bacteria</taxon>
        <taxon>Pseudomonadati</taxon>
        <taxon>Acidobacteriota</taxon>
        <taxon>Terriglobia</taxon>
        <taxon>Terriglobales</taxon>
        <taxon>Acidobacteriaceae</taxon>
        <taxon>Tunturiibacter</taxon>
    </lineage>
</organism>
<sequence>MQRLRQETQADHDNVEGAVPLMHEGLNTAEYVECLQRIYGVVAAWEERAAEVAPDWLQSILLVRQRSSLLRRDLAWFGAGEKDERRPTLPEMNDLPSLFGTMYVMEGSTLGGQFIARHVEAALHLTEGRGNSYFRGHGVQTGPLWKEFCDMLKLRITDEQTGAVVISAKAMFSTFGTWMHRKSAVDGS</sequence>
<comment type="caution">
    <text evidence="1">The sequence shown here is derived from an EMBL/GenBank/DDBJ whole genome shotgun (WGS) entry which is preliminary data.</text>
</comment>
<dbReference type="GO" id="GO:0006788">
    <property type="term" value="P:heme oxidation"/>
    <property type="evidence" value="ECO:0007669"/>
    <property type="project" value="InterPro"/>
</dbReference>
<reference evidence="1 2" key="1">
    <citation type="submission" date="2020-08" db="EMBL/GenBank/DDBJ databases">
        <title>Genomic Encyclopedia of Type Strains, Phase IV (KMG-V): Genome sequencing to study the core and pangenomes of soil and plant-associated prokaryotes.</title>
        <authorList>
            <person name="Whitman W."/>
        </authorList>
    </citation>
    <scope>NUCLEOTIDE SEQUENCE [LARGE SCALE GENOMIC DNA]</scope>
    <source>
        <strain evidence="1 2">X5P2</strain>
    </source>
</reference>
<dbReference type="InterPro" id="IPR016084">
    <property type="entry name" value="Haem_Oase-like_multi-hlx"/>
</dbReference>
<name>A0A9X0QEL6_9BACT</name>
<dbReference type="CDD" id="cd19166">
    <property type="entry name" value="HemeO-bac"/>
    <property type="match status" value="1"/>
</dbReference>
<dbReference type="EMBL" id="JACHEB010000005">
    <property type="protein sequence ID" value="MBB5328858.1"/>
    <property type="molecule type" value="Genomic_DNA"/>
</dbReference>
<protein>
    <submittedName>
        <fullName evidence="1">Heme oxygenase</fullName>
    </submittedName>
</protein>
<dbReference type="Proteomes" id="UP000535182">
    <property type="component" value="Unassembled WGS sequence"/>
</dbReference>
<dbReference type="GO" id="GO:0004392">
    <property type="term" value="F:heme oxygenase (decyclizing) activity"/>
    <property type="evidence" value="ECO:0007669"/>
    <property type="project" value="InterPro"/>
</dbReference>
<evidence type="ECO:0000313" key="2">
    <source>
        <dbReference type="Proteomes" id="UP000535182"/>
    </source>
</evidence>
<dbReference type="SUPFAM" id="SSF48613">
    <property type="entry name" value="Heme oxygenase-like"/>
    <property type="match status" value="1"/>
</dbReference>